<feature type="transmembrane region" description="Helical" evidence="1">
    <location>
        <begin position="12"/>
        <end position="29"/>
    </location>
</feature>
<reference evidence="2" key="1">
    <citation type="submission" date="2023-03" db="EMBL/GenBank/DDBJ databases">
        <title>Edaphobacter sp.</title>
        <authorList>
            <person name="Huber K.J."/>
            <person name="Papendorf J."/>
            <person name="Pilke C."/>
            <person name="Bunk B."/>
            <person name="Sproeer C."/>
            <person name="Pester M."/>
        </authorList>
    </citation>
    <scope>NUCLEOTIDE SEQUENCE</scope>
    <source>
        <strain evidence="2">DSM 109920</strain>
    </source>
</reference>
<dbReference type="RefSeq" id="WP_348269452.1">
    <property type="nucleotide sequence ID" value="NZ_CP121195.1"/>
</dbReference>
<sequence length="183" mass="20991">MGKSESLTEEELTRALAYVGLVLIAFELIKSMIVGPIKLFYKDTTFGEGMPFKSYEVDVLSRHKDQFEACLLYLRDFMVAIDSDDMNAIQDLRRHRNELAHDLVNKLHDLQIEGHAALFKRVDTAFFKLSNYRAYIEIGSDPDFQTLGIDWDLLKGHEYLIFENVFGKLKMFNSIGDQTLGIG</sequence>
<proteinExistence type="predicted"/>
<evidence type="ECO:0000256" key="1">
    <source>
        <dbReference type="SAM" id="Phobius"/>
    </source>
</evidence>
<keyword evidence="1" id="KW-0472">Membrane</keyword>
<dbReference type="EMBL" id="CP121195">
    <property type="protein sequence ID" value="XBH12430.1"/>
    <property type="molecule type" value="Genomic_DNA"/>
</dbReference>
<keyword evidence="1" id="KW-0812">Transmembrane</keyword>
<gene>
    <name evidence="2" type="ORF">P8936_12085</name>
</gene>
<evidence type="ECO:0000313" key="2">
    <source>
        <dbReference type="EMBL" id="XBH12430.1"/>
    </source>
</evidence>
<accession>A0AAU7D4G3</accession>
<dbReference type="AlphaFoldDB" id="A0AAU7D4G3"/>
<name>A0AAU7D4G3_9BACT</name>
<organism evidence="2">
    <name type="scientific">Edaphobacter paludis</name>
    <dbReference type="NCBI Taxonomy" id="3035702"/>
    <lineage>
        <taxon>Bacteria</taxon>
        <taxon>Pseudomonadati</taxon>
        <taxon>Acidobacteriota</taxon>
        <taxon>Terriglobia</taxon>
        <taxon>Terriglobales</taxon>
        <taxon>Acidobacteriaceae</taxon>
        <taxon>Edaphobacter</taxon>
    </lineage>
</organism>
<protein>
    <recommendedName>
        <fullName evidence="3">HEPN AbiU2-like domain-containing protein</fullName>
    </recommendedName>
</protein>
<keyword evidence="1" id="KW-1133">Transmembrane helix</keyword>
<evidence type="ECO:0008006" key="3">
    <source>
        <dbReference type="Google" id="ProtNLM"/>
    </source>
</evidence>